<name>A0ABP5L833_9ACTN</name>
<evidence type="ECO:0000313" key="1">
    <source>
        <dbReference type="EMBL" id="GAA2143100.1"/>
    </source>
</evidence>
<comment type="caution">
    <text evidence="1">The sequence shown here is derived from an EMBL/GenBank/DDBJ whole genome shotgun (WGS) entry which is preliminary data.</text>
</comment>
<reference evidence="2" key="1">
    <citation type="journal article" date="2019" name="Int. J. Syst. Evol. Microbiol.">
        <title>The Global Catalogue of Microorganisms (GCM) 10K type strain sequencing project: providing services to taxonomists for standard genome sequencing and annotation.</title>
        <authorList>
            <consortium name="The Broad Institute Genomics Platform"/>
            <consortium name="The Broad Institute Genome Sequencing Center for Infectious Disease"/>
            <person name="Wu L."/>
            <person name="Ma J."/>
        </authorList>
    </citation>
    <scope>NUCLEOTIDE SEQUENCE [LARGE SCALE GENOMIC DNA]</scope>
    <source>
        <strain evidence="2">JCM 14560</strain>
    </source>
</reference>
<dbReference type="Proteomes" id="UP001422759">
    <property type="component" value="Unassembled WGS sequence"/>
</dbReference>
<gene>
    <name evidence="1" type="ORF">GCM10009760_29040</name>
</gene>
<accession>A0ABP5L833</accession>
<organism evidence="1 2">
    <name type="scientific">Kitasatospora kazusensis</name>
    <dbReference type="NCBI Taxonomy" id="407974"/>
    <lineage>
        <taxon>Bacteria</taxon>
        <taxon>Bacillati</taxon>
        <taxon>Actinomycetota</taxon>
        <taxon>Actinomycetes</taxon>
        <taxon>Kitasatosporales</taxon>
        <taxon>Streptomycetaceae</taxon>
        <taxon>Kitasatospora</taxon>
    </lineage>
</organism>
<evidence type="ECO:0000313" key="2">
    <source>
        <dbReference type="Proteomes" id="UP001422759"/>
    </source>
</evidence>
<sequence length="169" mass="17363">MLSATVDDPVFGTVELTVDHDTAAATVRGQSLPPVSIRRRPGTTSDHRTPIGSRAPADLELLVDGEPVPVRPGLGFVSRRSRRVDVRYGGHDYRLCPTTSTRSVLLRDGVPIGDLQALAGAGTRAHWSAGSGVTGVEAALAYALAAAFGIGSPGLVKSAIGAGAVSPPF</sequence>
<dbReference type="RefSeq" id="WP_344464804.1">
    <property type="nucleotide sequence ID" value="NZ_BAAANT010000014.1"/>
</dbReference>
<proteinExistence type="predicted"/>
<protein>
    <submittedName>
        <fullName evidence="1">Uncharacterized protein</fullName>
    </submittedName>
</protein>
<keyword evidence="2" id="KW-1185">Reference proteome</keyword>
<dbReference type="EMBL" id="BAAANT010000014">
    <property type="protein sequence ID" value="GAA2143100.1"/>
    <property type="molecule type" value="Genomic_DNA"/>
</dbReference>